<dbReference type="Proteomes" id="UP000287033">
    <property type="component" value="Unassembled WGS sequence"/>
</dbReference>
<dbReference type="Gene3D" id="1.20.1280.50">
    <property type="match status" value="1"/>
</dbReference>
<organism evidence="2 3">
    <name type="scientific">Chiloscyllium punctatum</name>
    <name type="common">Brownbanded bambooshark</name>
    <name type="synonym">Hemiscyllium punctatum</name>
    <dbReference type="NCBI Taxonomy" id="137246"/>
    <lineage>
        <taxon>Eukaryota</taxon>
        <taxon>Metazoa</taxon>
        <taxon>Chordata</taxon>
        <taxon>Craniata</taxon>
        <taxon>Vertebrata</taxon>
        <taxon>Chondrichthyes</taxon>
        <taxon>Elasmobranchii</taxon>
        <taxon>Galeomorphii</taxon>
        <taxon>Galeoidea</taxon>
        <taxon>Orectolobiformes</taxon>
        <taxon>Hemiscylliidae</taxon>
        <taxon>Chiloscyllium</taxon>
    </lineage>
</organism>
<dbReference type="AlphaFoldDB" id="A0A401S4J4"/>
<dbReference type="PANTHER" id="PTHR46731:SF1">
    <property type="entry name" value="F-BOX ONLY PROTEIN 15"/>
    <property type="match status" value="1"/>
</dbReference>
<feature type="domain" description="F-box" evidence="1">
    <location>
        <begin position="47"/>
        <end position="93"/>
    </location>
</feature>
<comment type="caution">
    <text evidence="2">The sequence shown here is derived from an EMBL/GenBank/DDBJ whole genome shotgun (WGS) entry which is preliminary data.</text>
</comment>
<dbReference type="EMBL" id="BEZZ01000082">
    <property type="protein sequence ID" value="GCC25302.1"/>
    <property type="molecule type" value="Genomic_DNA"/>
</dbReference>
<dbReference type="InterPro" id="IPR001810">
    <property type="entry name" value="F-box_dom"/>
</dbReference>
<evidence type="ECO:0000313" key="3">
    <source>
        <dbReference type="Proteomes" id="UP000287033"/>
    </source>
</evidence>
<evidence type="ECO:0000313" key="2">
    <source>
        <dbReference type="EMBL" id="GCC25302.1"/>
    </source>
</evidence>
<keyword evidence="3" id="KW-1185">Reference proteome</keyword>
<dbReference type="SUPFAM" id="SSF81383">
    <property type="entry name" value="F-box domain"/>
    <property type="match status" value="1"/>
</dbReference>
<dbReference type="GO" id="GO:0019005">
    <property type="term" value="C:SCF ubiquitin ligase complex"/>
    <property type="evidence" value="ECO:0007669"/>
    <property type="project" value="TreeGrafter"/>
</dbReference>
<dbReference type="SMART" id="SM00256">
    <property type="entry name" value="FBOX"/>
    <property type="match status" value="1"/>
</dbReference>
<reference evidence="2 3" key="1">
    <citation type="journal article" date="2018" name="Nat. Ecol. Evol.">
        <title>Shark genomes provide insights into elasmobranch evolution and the origin of vertebrates.</title>
        <authorList>
            <person name="Hara Y"/>
            <person name="Yamaguchi K"/>
            <person name="Onimaru K"/>
            <person name="Kadota M"/>
            <person name="Koyanagi M"/>
            <person name="Keeley SD"/>
            <person name="Tatsumi K"/>
            <person name="Tanaka K"/>
            <person name="Motone F"/>
            <person name="Kageyama Y"/>
            <person name="Nozu R"/>
            <person name="Adachi N"/>
            <person name="Nishimura O"/>
            <person name="Nakagawa R"/>
            <person name="Tanegashima C"/>
            <person name="Kiyatake I"/>
            <person name="Matsumoto R"/>
            <person name="Murakumo K"/>
            <person name="Nishida K"/>
            <person name="Terakita A"/>
            <person name="Kuratani S"/>
            <person name="Sato K"/>
            <person name="Hyodo S Kuraku.S."/>
        </authorList>
    </citation>
    <scope>NUCLEOTIDE SEQUENCE [LARGE SCALE GENOMIC DNA]</scope>
</reference>
<proteinExistence type="predicted"/>
<protein>
    <recommendedName>
        <fullName evidence="1">F-box domain-containing protein</fullName>
    </recommendedName>
</protein>
<dbReference type="PANTHER" id="PTHR46731">
    <property type="entry name" value="F-BOX ONLY PROTEIN 15"/>
    <property type="match status" value="1"/>
</dbReference>
<dbReference type="OrthoDB" id="3219396at2759"/>
<dbReference type="CDD" id="cd22093">
    <property type="entry name" value="F-box_FBXO15"/>
    <property type="match status" value="1"/>
</dbReference>
<accession>A0A401S4J4</accession>
<dbReference type="InterPro" id="IPR036047">
    <property type="entry name" value="F-box-like_dom_sf"/>
</dbReference>
<name>A0A401S4J4_CHIPU</name>
<evidence type="ECO:0000259" key="1">
    <source>
        <dbReference type="PROSITE" id="PS50181"/>
    </source>
</evidence>
<dbReference type="STRING" id="137246.A0A401S4J4"/>
<sequence>MATGGGWGQRPGQRMAIRFGYDWNLSLPSRTFHLSRTKGGKLRSANIITIESLPWEVLQQIFSYLDISSLLCAGCVSKSFYQVANDNLIWHRIYCRYFACKRNAWKPRGVAIATEKLSRITIQDCPTGFWKKEYISKCAGLGTRRVGQLLKSINRYTGLPSKYKEAVKALGITWIIVLRERNGKEHVKEQSKAYFNDTSATLCWNSTVWPSLTSLKALSVYGVTPLFHLSKTPAINGPRRRSLFAEYDLTNLEKLSTYVGGDKLIKLQCLYPGMLLGCWQEDGELAVIIASFHCHQLIEKSTFGSVTCQYSPPPHEPVLDDIDPEYGLHGYHCHIALHNGKSCFMSGSFHNIISRKEFIQNGFLQITVISSNKESQHSTISGNLYLPWNVESLKGSIQHCCLMDVTVLDEAEKPFWSVSSPVALHSVSTSTIRYSYLGERQAIDYEDPEGKVHIELMWLEEEQQYYIVNLVLYFIVKKINAWFATNY</sequence>
<gene>
    <name evidence="2" type="ORF">chiPu_0003711</name>
</gene>
<dbReference type="Pfam" id="PF12937">
    <property type="entry name" value="F-box-like"/>
    <property type="match status" value="1"/>
</dbReference>
<dbReference type="OMA" id="YIMEHID"/>
<dbReference type="PROSITE" id="PS50181">
    <property type="entry name" value="FBOX"/>
    <property type="match status" value="1"/>
</dbReference>